<evidence type="ECO:0000313" key="2">
    <source>
        <dbReference type="EMBL" id="SLN52450.1"/>
    </source>
</evidence>
<feature type="region of interest" description="Disordered" evidence="1">
    <location>
        <begin position="1"/>
        <end position="23"/>
    </location>
</feature>
<accession>A0A1Y5SZR1</accession>
<reference evidence="2 3" key="1">
    <citation type="submission" date="2017-03" db="EMBL/GenBank/DDBJ databases">
        <authorList>
            <person name="Afonso C.L."/>
            <person name="Miller P.J."/>
            <person name="Scott M.A."/>
            <person name="Spackman E."/>
            <person name="Goraichik I."/>
            <person name="Dimitrov K.M."/>
            <person name="Suarez D.L."/>
            <person name="Swayne D.E."/>
        </authorList>
    </citation>
    <scope>NUCLEOTIDE SEQUENCE [LARGE SCALE GENOMIC DNA]</scope>
    <source>
        <strain evidence="2 3">CECT 7680</strain>
    </source>
</reference>
<dbReference type="EMBL" id="FWFQ01000020">
    <property type="protein sequence ID" value="SLN52450.1"/>
    <property type="molecule type" value="Genomic_DNA"/>
</dbReference>
<dbReference type="AlphaFoldDB" id="A0A1Y5SZR1"/>
<name>A0A1Y5SZR1_9RHOB</name>
<evidence type="ECO:0000313" key="3">
    <source>
        <dbReference type="Proteomes" id="UP000193409"/>
    </source>
</evidence>
<dbReference type="Proteomes" id="UP000193409">
    <property type="component" value="Unassembled WGS sequence"/>
</dbReference>
<evidence type="ECO:0000256" key="1">
    <source>
        <dbReference type="SAM" id="MobiDB-lite"/>
    </source>
</evidence>
<organism evidence="2 3">
    <name type="scientific">Pseudoruegeria aquimaris</name>
    <dbReference type="NCBI Taxonomy" id="393663"/>
    <lineage>
        <taxon>Bacteria</taxon>
        <taxon>Pseudomonadati</taxon>
        <taxon>Pseudomonadota</taxon>
        <taxon>Alphaproteobacteria</taxon>
        <taxon>Rhodobacterales</taxon>
        <taxon>Roseobacteraceae</taxon>
        <taxon>Pseudoruegeria</taxon>
    </lineage>
</organism>
<sequence length="57" mass="6395">MLIPFPQPENQRDNGSERQGASASRDDILSLVLQFALPGDFSAERLMDRFDTGVTRK</sequence>
<proteinExistence type="predicted"/>
<gene>
    <name evidence="2" type="ORF">PSA7680_02748</name>
</gene>
<keyword evidence="3" id="KW-1185">Reference proteome</keyword>
<dbReference type="RefSeq" id="WP_176244144.1">
    <property type="nucleotide sequence ID" value="NZ_FWFQ01000020.1"/>
</dbReference>
<protein>
    <submittedName>
        <fullName evidence="2">Uncharacterized protein</fullName>
    </submittedName>
</protein>